<dbReference type="EMBL" id="BNBO01000009">
    <property type="protein sequence ID" value="GHH67858.1"/>
    <property type="molecule type" value="Genomic_DNA"/>
</dbReference>
<evidence type="ECO:0000313" key="1">
    <source>
        <dbReference type="EMBL" id="GHH67858.1"/>
    </source>
</evidence>
<reference evidence="1" key="1">
    <citation type="journal article" date="2014" name="Int. J. Syst. Evol. Microbiol.">
        <title>Complete genome sequence of Corynebacterium casei LMG S-19264T (=DSM 44701T), isolated from a smear-ripened cheese.</title>
        <authorList>
            <consortium name="US DOE Joint Genome Institute (JGI-PGF)"/>
            <person name="Walter F."/>
            <person name="Albersmeier A."/>
            <person name="Kalinowski J."/>
            <person name="Ruckert C."/>
        </authorList>
    </citation>
    <scope>NUCLEOTIDE SEQUENCE</scope>
    <source>
        <strain evidence="1">JCM 4646</strain>
    </source>
</reference>
<proteinExistence type="predicted"/>
<organism evidence="1 2">
    <name type="scientific">Kitasatospora indigofera</name>
    <dbReference type="NCBI Taxonomy" id="67307"/>
    <lineage>
        <taxon>Bacteria</taxon>
        <taxon>Bacillati</taxon>
        <taxon>Actinomycetota</taxon>
        <taxon>Actinomycetes</taxon>
        <taxon>Kitasatosporales</taxon>
        <taxon>Streptomycetaceae</taxon>
        <taxon>Kitasatospora</taxon>
    </lineage>
</organism>
<sequence>MSEDLPEFGQDLWFRRRGRLGSSLVPSSPHPHEDLLAHLTRTSPLGPREAARVVAEVLAYFSESTEEYVRRRHGELQARGLTNEKIFARLADELPARRVAAPQLSARQLRRIVYG</sequence>
<reference evidence="1" key="2">
    <citation type="submission" date="2020-09" db="EMBL/GenBank/DDBJ databases">
        <authorList>
            <person name="Sun Q."/>
            <person name="Ohkuma M."/>
        </authorList>
    </citation>
    <scope>NUCLEOTIDE SEQUENCE</scope>
    <source>
        <strain evidence="1">JCM 4646</strain>
    </source>
</reference>
<accession>A0A919FKH2</accession>
<gene>
    <name evidence="1" type="ORF">GCM10018781_23780</name>
</gene>
<protein>
    <submittedName>
        <fullName evidence="1">Uncharacterized protein</fullName>
    </submittedName>
</protein>
<keyword evidence="2" id="KW-1185">Reference proteome</keyword>
<comment type="caution">
    <text evidence="1">The sequence shown here is derived from an EMBL/GenBank/DDBJ whole genome shotgun (WGS) entry which is preliminary data.</text>
</comment>
<evidence type="ECO:0000313" key="2">
    <source>
        <dbReference type="Proteomes" id="UP000617734"/>
    </source>
</evidence>
<dbReference type="AlphaFoldDB" id="A0A919FKH2"/>
<name>A0A919FKH2_9ACTN</name>
<dbReference type="Proteomes" id="UP000617734">
    <property type="component" value="Unassembled WGS sequence"/>
</dbReference>